<dbReference type="InterPro" id="IPR000663">
    <property type="entry name" value="Natr_peptide"/>
</dbReference>
<evidence type="ECO:0000256" key="6">
    <source>
        <dbReference type="ARBA" id="ARBA00023157"/>
    </source>
</evidence>
<name>A0ABM1K2U8_GEKJA</name>
<keyword evidence="3" id="KW-0732">Signal</keyword>
<dbReference type="SMART" id="SM00183">
    <property type="entry name" value="NAT_PEP"/>
    <property type="match status" value="1"/>
</dbReference>
<keyword evidence="2" id="KW-0964">Secreted</keyword>
<evidence type="ECO:0000313" key="8">
    <source>
        <dbReference type="Proteomes" id="UP000694871"/>
    </source>
</evidence>
<dbReference type="PANTHER" id="PTHR14066">
    <property type="entry name" value="ATRIAL NATRIURETIC FACTOR PRECURSOR"/>
    <property type="match status" value="1"/>
</dbReference>
<dbReference type="GeneID" id="107111570"/>
<evidence type="ECO:0000313" key="9">
    <source>
        <dbReference type="RefSeq" id="XP_015268035.1"/>
    </source>
</evidence>
<gene>
    <name evidence="9" type="primary">LOC107111570</name>
</gene>
<dbReference type="Proteomes" id="UP000694871">
    <property type="component" value="Unplaced"/>
</dbReference>
<feature type="region of interest" description="Disordered" evidence="7">
    <location>
        <begin position="1"/>
        <end position="22"/>
    </location>
</feature>
<evidence type="ECO:0000256" key="1">
    <source>
        <dbReference type="ARBA" id="ARBA00004613"/>
    </source>
</evidence>
<dbReference type="PANTHER" id="PTHR14066:SF10">
    <property type="entry name" value="NATRIURETIC PEPTIDES B"/>
    <property type="match status" value="1"/>
</dbReference>
<feature type="region of interest" description="Disordered" evidence="7">
    <location>
        <begin position="53"/>
        <end position="83"/>
    </location>
</feature>
<keyword evidence="8" id="KW-1185">Reference proteome</keyword>
<protein>
    <submittedName>
        <fullName evidence="9">Natriuretic peptides B-like</fullName>
    </submittedName>
</protein>
<evidence type="ECO:0000256" key="4">
    <source>
        <dbReference type="ARBA" id="ARBA00022858"/>
    </source>
</evidence>
<evidence type="ECO:0000256" key="3">
    <source>
        <dbReference type="ARBA" id="ARBA00022729"/>
    </source>
</evidence>
<evidence type="ECO:0000256" key="7">
    <source>
        <dbReference type="SAM" id="MobiDB-lite"/>
    </source>
</evidence>
<keyword evidence="6" id="KW-1015">Disulfide bond</keyword>
<comment type="subcellular location">
    <subcellularLocation>
        <location evidence="1">Secreted</location>
    </subcellularLocation>
</comment>
<sequence>MTAAAPQAKLGSAHPVTWSPSSQELQSLQDLLERLKEKFPQGERDSLELAAFDDGAGPAEDGADVDLADFEPFPPSLLHPPGPLQQAEVEEQWRKFLASPKRRRQFSGCFGTRLERIGSRTGLGCNFFKARSRRKPRS</sequence>
<keyword evidence="5" id="KW-0382">Hypotensive agent</keyword>
<organism evidence="8 9">
    <name type="scientific">Gekko japonicus</name>
    <name type="common">Schlegel's Japanese gecko</name>
    <dbReference type="NCBI Taxonomy" id="146911"/>
    <lineage>
        <taxon>Eukaryota</taxon>
        <taxon>Metazoa</taxon>
        <taxon>Chordata</taxon>
        <taxon>Craniata</taxon>
        <taxon>Vertebrata</taxon>
        <taxon>Euteleostomi</taxon>
        <taxon>Lepidosauria</taxon>
        <taxon>Squamata</taxon>
        <taxon>Bifurcata</taxon>
        <taxon>Gekkota</taxon>
        <taxon>Gekkonidae</taxon>
        <taxon>Gekkoninae</taxon>
        <taxon>Gekko</taxon>
    </lineage>
</organism>
<dbReference type="RefSeq" id="XP_015268035.1">
    <property type="nucleotide sequence ID" value="XM_015412549.1"/>
</dbReference>
<proteinExistence type="predicted"/>
<feature type="compositionally biased region" description="Pro residues" evidence="7">
    <location>
        <begin position="72"/>
        <end position="83"/>
    </location>
</feature>
<dbReference type="Pfam" id="PF00212">
    <property type="entry name" value="ANP"/>
    <property type="match status" value="1"/>
</dbReference>
<accession>A0ABM1K2U8</accession>
<evidence type="ECO:0000256" key="2">
    <source>
        <dbReference type="ARBA" id="ARBA00022525"/>
    </source>
</evidence>
<evidence type="ECO:0000256" key="5">
    <source>
        <dbReference type="ARBA" id="ARBA00022924"/>
    </source>
</evidence>
<dbReference type="InterPro" id="IPR050787">
    <property type="entry name" value="Natriuretic_peptide"/>
</dbReference>
<keyword evidence="4" id="KW-0838">Vasoactive</keyword>
<reference evidence="9" key="1">
    <citation type="submission" date="2025-08" db="UniProtKB">
        <authorList>
            <consortium name="RefSeq"/>
        </authorList>
    </citation>
    <scope>IDENTIFICATION</scope>
</reference>